<feature type="compositionally biased region" description="Low complexity" evidence="9">
    <location>
        <begin position="1071"/>
        <end position="1091"/>
    </location>
</feature>
<feature type="region of interest" description="Disordered" evidence="9">
    <location>
        <begin position="722"/>
        <end position="741"/>
    </location>
</feature>
<comment type="similarity">
    <text evidence="3">Belongs to the OST3/OST6 family.</text>
</comment>
<feature type="signal peptide" evidence="11">
    <location>
        <begin position="1"/>
        <end position="18"/>
    </location>
</feature>
<protein>
    <recommendedName>
        <fullName evidence="14">Thioredoxin domain-containing protein</fullName>
    </recommendedName>
</protein>
<evidence type="ECO:0000256" key="4">
    <source>
        <dbReference type="ARBA" id="ARBA00022692"/>
    </source>
</evidence>
<evidence type="ECO:0000256" key="9">
    <source>
        <dbReference type="SAM" id="MobiDB-lite"/>
    </source>
</evidence>
<evidence type="ECO:0000313" key="12">
    <source>
        <dbReference type="EMBL" id="TPX62167.1"/>
    </source>
</evidence>
<keyword evidence="8 10" id="KW-0472">Membrane</keyword>
<evidence type="ECO:0000256" key="2">
    <source>
        <dbReference type="ARBA" id="ARBA00004477"/>
    </source>
</evidence>
<evidence type="ECO:0000256" key="6">
    <source>
        <dbReference type="ARBA" id="ARBA00022824"/>
    </source>
</evidence>
<keyword evidence="4 10" id="KW-0812">Transmembrane</keyword>
<dbReference type="PANTHER" id="PTHR12692">
    <property type="entry name" value="DOLICHYL-DIPHOSPHOOLIGOSACCHARIDE--PROTEIN GLYCOSYLTRANSFERASE-RELATED"/>
    <property type="match status" value="1"/>
</dbReference>
<keyword evidence="6" id="KW-0256">Endoplasmic reticulum</keyword>
<feature type="compositionally biased region" description="Polar residues" evidence="9">
    <location>
        <begin position="1199"/>
        <end position="1214"/>
    </location>
</feature>
<feature type="region of interest" description="Disordered" evidence="9">
    <location>
        <begin position="1068"/>
        <end position="1092"/>
    </location>
</feature>
<feature type="compositionally biased region" description="Polar residues" evidence="9">
    <location>
        <begin position="689"/>
        <end position="706"/>
    </location>
</feature>
<evidence type="ECO:0000256" key="11">
    <source>
        <dbReference type="SAM" id="SignalP"/>
    </source>
</evidence>
<comment type="subcellular location">
    <subcellularLocation>
        <location evidence="2">Endoplasmic reticulum membrane</location>
        <topology evidence="2">Multi-pass membrane protein</topology>
    </subcellularLocation>
</comment>
<dbReference type="InterPro" id="IPR021149">
    <property type="entry name" value="OligosaccharylTrfase_OST3/OST6"/>
</dbReference>
<evidence type="ECO:0000313" key="13">
    <source>
        <dbReference type="Proteomes" id="UP000318582"/>
    </source>
</evidence>
<evidence type="ECO:0000256" key="10">
    <source>
        <dbReference type="SAM" id="Phobius"/>
    </source>
</evidence>
<feature type="chain" id="PRO_5021401635" description="Thioredoxin domain-containing protein" evidence="11">
    <location>
        <begin position="19"/>
        <end position="1341"/>
    </location>
</feature>
<evidence type="ECO:0008006" key="14">
    <source>
        <dbReference type="Google" id="ProtNLM"/>
    </source>
</evidence>
<keyword evidence="5 11" id="KW-0732">Signal</keyword>
<evidence type="ECO:0000256" key="8">
    <source>
        <dbReference type="ARBA" id="ARBA00023136"/>
    </source>
</evidence>
<sequence length="1341" mass="142626">MASLMAAMLLMIVLPVGGQSIEQKLRRLDGKLNKNRAIKLTGQDFAYVTGQPRNYSIFVSLTALAPEMGCAPCRDFESEFNLVASSWQRQGIQQRLYFGQLDFADGKEVFQKLKIQSVPLVLHFPPTEGPNAVVIGGEFEQYDLNRWGLTADALAKYVSSSCKLEFQLRRPVDYSRYIATGILILGALTAAKLLWKHLVAVFQSRKIWSMGLIGWSVLMCSGHMWNTIRGPPYTGMRDNRPEIVAPGFQNQFILETQIVGLLYAAISITFVLIVTKIPKLSDPLQQRTATYALVIIFMVLYSIMLKFFKMKNGSYPYKLDKPLWGAPPGSLVSAELDTSRAKPISPFSRGNSGANVPVSPFAKAGGGTTVAQPSSPFAKRPSMGPAGQPSSPFMRQPSTTGSNAPLPQQQAVKQGPISAFAKNPTSNIAMFTANEQRVGEDSSTNIGRAQVATASVVSAPQPQAANTRPQMATASVVNAPQSQTAYARPQMATASVVNAPQSQTAYVRPQMATASVVNAPQSQTAFVTPRITTASVVTSHPPQTAYAKPQMATASFVSVQQPQTAFVSLQAATPSVVTAHQPQTAFARPHVATVSVTSAQQPHYASISDTNSALAGPQRMTVHQTQQGPNSAFARPQMTTMLQPQQGLFSAPTGPQMATASVVHLQQPQYSSDPAFVGSPQMAHHYAQHSKNPSAHGQPQKATNLSAELPMPPPPPMAASILPRTTPTTDDSPAGLPLPPPPMPAPILRRPSEMLADTTADLPLPPPPPTAAPVLRRTSQTTAHSQMDLLPPPPPMAAPILRRPSEMTADSSADLPLPPPPPVAAPVLRRTSQTTAHSQMDLLPPPPPMAAPILRRISQMTEDSPSNTLSSLAPLTAASALPITPHMGELPAAPIFPPASMSAPILQSAQQLSTTAAQPAIWQKTEATESAPRLGVGQQRPQSQSEQGPGEQGLGASSIVGRNVAQPNITGTHLSPRRATVAMPRSPFAAPPTAQPLPKREDSEAETAINRLRIGIPTQMNTGAGIASSNNAENPATPISAAAKSPFNRGALGLSMTAVSPTGSETATFVSEAEASPRSPFSPFASADSPSVLRSPLSGALPFGRKMVEEVVQSPVEAAKIFFAERARAPPQSELNAPLSTTALHSMQSAKMVKIGGAGSAVSRNSMVPKASASAAQGIIESRRRAASMTMTMPLAPDSPTSRTQSTGSGFSDTSRNRSNSLLRSPNALREAHQLSRAPGESPTTSTAGGVLSPLAARHVSLQAFRSPLTEEMPEKVDTTVTCLPRSSSGLFPSDLQLDQEVFDDSKYNLLRRVMLDTFQMQVDYPLLMPPDVLGLLIEEF</sequence>
<feature type="transmembrane region" description="Helical" evidence="10">
    <location>
        <begin position="289"/>
        <end position="308"/>
    </location>
</feature>
<dbReference type="GO" id="GO:0008250">
    <property type="term" value="C:oligosaccharyltransferase complex"/>
    <property type="evidence" value="ECO:0007669"/>
    <property type="project" value="TreeGrafter"/>
</dbReference>
<comment type="caution">
    <text evidence="12">The sequence shown here is derived from an EMBL/GenBank/DDBJ whole genome shotgun (WGS) entry which is preliminary data.</text>
</comment>
<feature type="transmembrane region" description="Helical" evidence="10">
    <location>
        <begin position="177"/>
        <end position="195"/>
    </location>
</feature>
<dbReference type="PANTHER" id="PTHR12692:SF0">
    <property type="entry name" value="GH11935P"/>
    <property type="match status" value="1"/>
</dbReference>
<dbReference type="STRING" id="109895.A0A507EFH4"/>
<name>A0A507EFH4_9FUNG</name>
<feature type="region of interest" description="Disordered" evidence="9">
    <location>
        <begin position="928"/>
        <end position="957"/>
    </location>
</feature>
<comment type="function">
    <text evidence="1">Subunit of the oligosaccharyl transferase (OST) complex that catalyzes the initial transfer of a defined glycan (Glc(3)Man(9)GlcNAc(2) in eukaryotes) from the lipid carrier dolichol-pyrophosphate to an asparagine residue within an Asn-X-Ser/Thr consensus motif in nascent polypeptide chains, the first step in protein N-glycosylation. N-glycosylation occurs cotranslationally and the complex associates with the Sec61 complex at the channel-forming translocon complex that mediates protein translocation across the endoplasmic reticulum (ER). All subunits are required for a maximal enzyme activity.</text>
</comment>
<evidence type="ECO:0000256" key="3">
    <source>
        <dbReference type="ARBA" id="ARBA00009561"/>
    </source>
</evidence>
<evidence type="ECO:0000256" key="7">
    <source>
        <dbReference type="ARBA" id="ARBA00022989"/>
    </source>
</evidence>
<proteinExistence type="inferred from homology"/>
<feature type="region of interest" description="Disordered" evidence="9">
    <location>
        <begin position="1193"/>
        <end position="1221"/>
    </location>
</feature>
<evidence type="ECO:0000256" key="5">
    <source>
        <dbReference type="ARBA" id="ARBA00022729"/>
    </source>
</evidence>
<feature type="transmembrane region" description="Helical" evidence="10">
    <location>
        <begin position="258"/>
        <end position="277"/>
    </location>
</feature>
<evidence type="ECO:0000256" key="1">
    <source>
        <dbReference type="ARBA" id="ARBA00002791"/>
    </source>
</evidence>
<dbReference type="EMBL" id="QEAQ01000004">
    <property type="protein sequence ID" value="TPX62167.1"/>
    <property type="molecule type" value="Genomic_DNA"/>
</dbReference>
<dbReference type="Pfam" id="PF04756">
    <property type="entry name" value="OST3_OST6"/>
    <property type="match status" value="1"/>
</dbReference>
<keyword evidence="7 10" id="KW-1133">Transmembrane helix</keyword>
<feature type="region of interest" description="Disordered" evidence="9">
    <location>
        <begin position="682"/>
        <end position="714"/>
    </location>
</feature>
<dbReference type="Gene3D" id="3.40.30.10">
    <property type="entry name" value="Glutaredoxin"/>
    <property type="match status" value="1"/>
</dbReference>
<accession>A0A507EFH4</accession>
<organism evidence="12 13">
    <name type="scientific">Powellomyces hirtus</name>
    <dbReference type="NCBI Taxonomy" id="109895"/>
    <lineage>
        <taxon>Eukaryota</taxon>
        <taxon>Fungi</taxon>
        <taxon>Fungi incertae sedis</taxon>
        <taxon>Chytridiomycota</taxon>
        <taxon>Chytridiomycota incertae sedis</taxon>
        <taxon>Chytridiomycetes</taxon>
        <taxon>Spizellomycetales</taxon>
        <taxon>Powellomycetaceae</taxon>
        <taxon>Powellomyces</taxon>
    </lineage>
</organism>
<gene>
    <name evidence="12" type="ORF">PhCBS80983_g00709</name>
</gene>
<feature type="region of interest" description="Disordered" evidence="9">
    <location>
        <begin position="358"/>
        <end position="413"/>
    </location>
</feature>
<reference evidence="12 13" key="1">
    <citation type="journal article" date="2019" name="Sci. Rep.">
        <title>Comparative genomics of chytrid fungi reveal insights into the obligate biotrophic and pathogenic lifestyle of Synchytrium endobioticum.</title>
        <authorList>
            <person name="van de Vossenberg B.T.L.H."/>
            <person name="Warris S."/>
            <person name="Nguyen H.D.T."/>
            <person name="van Gent-Pelzer M.P.E."/>
            <person name="Joly D.L."/>
            <person name="van de Geest H.C."/>
            <person name="Bonants P.J.M."/>
            <person name="Smith D.S."/>
            <person name="Levesque C.A."/>
            <person name="van der Lee T.A.J."/>
        </authorList>
    </citation>
    <scope>NUCLEOTIDE SEQUENCE [LARGE SCALE GENOMIC DNA]</scope>
    <source>
        <strain evidence="12 13">CBS 809.83</strain>
    </source>
</reference>
<feature type="compositionally biased region" description="Polar residues" evidence="9">
    <location>
        <begin position="388"/>
        <end position="412"/>
    </location>
</feature>
<dbReference type="GO" id="GO:0018279">
    <property type="term" value="P:protein N-linked glycosylation via asparagine"/>
    <property type="evidence" value="ECO:0007669"/>
    <property type="project" value="TreeGrafter"/>
</dbReference>
<dbReference type="Proteomes" id="UP000318582">
    <property type="component" value="Unassembled WGS sequence"/>
</dbReference>
<feature type="region of interest" description="Disordered" evidence="9">
    <location>
        <begin position="984"/>
        <end position="1005"/>
    </location>
</feature>
<keyword evidence="13" id="KW-1185">Reference proteome</keyword>
<feature type="transmembrane region" description="Helical" evidence="10">
    <location>
        <begin position="207"/>
        <end position="225"/>
    </location>
</feature>